<dbReference type="EMBL" id="MFMU01000006">
    <property type="protein sequence ID" value="OGG93505.1"/>
    <property type="molecule type" value="Genomic_DNA"/>
</dbReference>
<evidence type="ECO:0000313" key="3">
    <source>
        <dbReference type="EMBL" id="OGG93505.1"/>
    </source>
</evidence>
<dbReference type="InterPro" id="IPR035940">
    <property type="entry name" value="CAP_sf"/>
</dbReference>
<feature type="domain" description="SCP" evidence="2">
    <location>
        <begin position="71"/>
        <end position="186"/>
    </location>
</feature>
<keyword evidence="1" id="KW-0812">Transmembrane</keyword>
<keyword evidence="1" id="KW-1133">Transmembrane helix</keyword>
<feature type="transmembrane region" description="Helical" evidence="1">
    <location>
        <begin position="27"/>
        <end position="49"/>
    </location>
</feature>
<feature type="transmembrane region" description="Helical" evidence="1">
    <location>
        <begin position="280"/>
        <end position="303"/>
    </location>
</feature>
<sequence>MAQRKPLTHHLCDYFFPHSRNNHCPNLFSVTSVVALALAIIVFEAGYLVQTKVVFLKTDFLASVLPGALVALTNQDRVALGLSGVTENPLLDKAAQAAAEDMAANGYFAHNSPDGKTPWYWLDQSGYKYSYAGQNLAVNFTDSENVETAWMNSPTHRANIVKPHYTQVGFGTANGIYEGKETTFVVEFFATPAEIAAVPAEVKPPQEQVSGGQTSAIPAQVLGSQISTQTPASPNWFARMLASPQRTLANILTILLAVIAISFITVFFVRGRNQHRNVIIGGALLLMCIIGALLISSVVSGAVQLN</sequence>
<keyword evidence="1" id="KW-0472">Membrane</keyword>
<feature type="transmembrane region" description="Helical" evidence="1">
    <location>
        <begin position="248"/>
        <end position="268"/>
    </location>
</feature>
<dbReference type="STRING" id="1798533.A2609_00330"/>
<dbReference type="CDD" id="cd05379">
    <property type="entry name" value="CAP_bacterial"/>
    <property type="match status" value="1"/>
</dbReference>
<organism evidence="3 4">
    <name type="scientific">Candidatus Kaiserbacteria bacterium RIFOXYD1_FULL_47_14</name>
    <dbReference type="NCBI Taxonomy" id="1798533"/>
    <lineage>
        <taxon>Bacteria</taxon>
        <taxon>Candidatus Kaiseribacteriota</taxon>
    </lineage>
</organism>
<dbReference type="Pfam" id="PF00188">
    <property type="entry name" value="CAP"/>
    <property type="match status" value="1"/>
</dbReference>
<dbReference type="PANTHER" id="PTHR31157:SF1">
    <property type="entry name" value="SCP DOMAIN-CONTAINING PROTEIN"/>
    <property type="match status" value="1"/>
</dbReference>
<gene>
    <name evidence="3" type="ORF">A2609_00330</name>
</gene>
<reference evidence="3 4" key="1">
    <citation type="journal article" date="2016" name="Nat. Commun.">
        <title>Thousands of microbial genomes shed light on interconnected biogeochemical processes in an aquifer system.</title>
        <authorList>
            <person name="Anantharaman K."/>
            <person name="Brown C.T."/>
            <person name="Hug L.A."/>
            <person name="Sharon I."/>
            <person name="Castelle C.J."/>
            <person name="Probst A.J."/>
            <person name="Thomas B.C."/>
            <person name="Singh A."/>
            <person name="Wilkins M.J."/>
            <person name="Karaoz U."/>
            <person name="Brodie E.L."/>
            <person name="Williams K.H."/>
            <person name="Hubbard S.S."/>
            <person name="Banfield J.F."/>
        </authorList>
    </citation>
    <scope>NUCLEOTIDE SEQUENCE [LARGE SCALE GENOMIC DNA]</scope>
</reference>
<dbReference type="SUPFAM" id="SSF55797">
    <property type="entry name" value="PR-1-like"/>
    <property type="match status" value="1"/>
</dbReference>
<proteinExistence type="predicted"/>
<protein>
    <recommendedName>
        <fullName evidence="2">SCP domain-containing protein</fullName>
    </recommendedName>
</protein>
<evidence type="ECO:0000259" key="2">
    <source>
        <dbReference type="Pfam" id="PF00188"/>
    </source>
</evidence>
<dbReference type="AlphaFoldDB" id="A0A1F6G5W8"/>
<comment type="caution">
    <text evidence="3">The sequence shown here is derived from an EMBL/GenBank/DDBJ whole genome shotgun (WGS) entry which is preliminary data.</text>
</comment>
<accession>A0A1F6G5W8</accession>
<name>A0A1F6G5W8_9BACT</name>
<dbReference type="Proteomes" id="UP000176867">
    <property type="component" value="Unassembled WGS sequence"/>
</dbReference>
<evidence type="ECO:0000313" key="4">
    <source>
        <dbReference type="Proteomes" id="UP000176867"/>
    </source>
</evidence>
<dbReference type="PANTHER" id="PTHR31157">
    <property type="entry name" value="SCP DOMAIN-CONTAINING PROTEIN"/>
    <property type="match status" value="1"/>
</dbReference>
<evidence type="ECO:0000256" key="1">
    <source>
        <dbReference type="SAM" id="Phobius"/>
    </source>
</evidence>
<dbReference type="Gene3D" id="3.40.33.10">
    <property type="entry name" value="CAP"/>
    <property type="match status" value="1"/>
</dbReference>
<dbReference type="InterPro" id="IPR014044">
    <property type="entry name" value="CAP_dom"/>
</dbReference>